<dbReference type="InterPro" id="IPR012346">
    <property type="entry name" value="p53/RUNT-type_TF_DNA-bd_sf"/>
</dbReference>
<dbReference type="GO" id="GO:0007265">
    <property type="term" value="P:Ras protein signal transduction"/>
    <property type="evidence" value="ECO:0007669"/>
    <property type="project" value="Ensembl"/>
</dbReference>
<keyword evidence="14 23" id="KW-0862">Zinc</keyword>
<dbReference type="GO" id="GO:0030308">
    <property type="term" value="P:negative regulation of cell growth"/>
    <property type="evidence" value="ECO:0007669"/>
    <property type="project" value="Ensembl"/>
</dbReference>
<reference evidence="29" key="2">
    <citation type="submission" date="2025-09" db="UniProtKB">
        <authorList>
            <consortium name="Ensembl"/>
        </authorList>
    </citation>
    <scope>IDENTIFICATION</scope>
</reference>
<dbReference type="Proteomes" id="UP000675900">
    <property type="component" value="Unassembled WGS sequence"/>
</dbReference>
<evidence type="ECO:0000256" key="10">
    <source>
        <dbReference type="ARBA" id="ARBA00022590"/>
    </source>
</evidence>
<evidence type="ECO:0000256" key="5">
    <source>
        <dbReference type="ARBA" id="ARBA00006167"/>
    </source>
</evidence>
<dbReference type="GO" id="GO:0000978">
    <property type="term" value="F:RNA polymerase II cis-regulatory region sequence-specific DNA binding"/>
    <property type="evidence" value="ECO:0007669"/>
    <property type="project" value="Ensembl"/>
</dbReference>
<protein>
    <recommendedName>
        <fullName evidence="6">Cellular tumor antigen p53</fullName>
    </recommendedName>
    <alternativeName>
        <fullName evidence="22">Tumor suppressor p53</fullName>
    </alternativeName>
</protein>
<evidence type="ECO:0000256" key="16">
    <source>
        <dbReference type="ARBA" id="ARBA00023108"/>
    </source>
</evidence>
<dbReference type="GO" id="GO:0045815">
    <property type="term" value="P:transcription initiation-coupled chromatin remodeling"/>
    <property type="evidence" value="ECO:0007669"/>
    <property type="project" value="Ensembl"/>
</dbReference>
<dbReference type="PANTHER" id="PTHR11447:SF6">
    <property type="entry name" value="CELLULAR TUMOR ANTIGEN P53"/>
    <property type="match status" value="1"/>
</dbReference>
<gene>
    <name evidence="29" type="primary">TP53</name>
</gene>
<keyword evidence="20" id="KW-0539">Nucleus</keyword>
<feature type="binding site" evidence="23">
    <location>
        <position position="128"/>
    </location>
    <ligand>
        <name>Zn(2+)</name>
        <dbReference type="ChEBI" id="CHEBI:29105"/>
    </ligand>
</feature>
<dbReference type="GO" id="GO:0031571">
    <property type="term" value="P:mitotic G1 DNA damage checkpoint signaling"/>
    <property type="evidence" value="ECO:0007669"/>
    <property type="project" value="Ensembl"/>
</dbReference>
<dbReference type="GO" id="GO:0032211">
    <property type="term" value="P:negative regulation of telomere maintenance via telomerase"/>
    <property type="evidence" value="ECO:0007669"/>
    <property type="project" value="Ensembl"/>
</dbReference>
<evidence type="ECO:0000256" key="12">
    <source>
        <dbReference type="ARBA" id="ARBA00022723"/>
    </source>
</evidence>
<dbReference type="GO" id="GO:1902895">
    <property type="term" value="P:positive regulation of miRNA transcription"/>
    <property type="evidence" value="ECO:0007669"/>
    <property type="project" value="Ensembl"/>
</dbReference>
<dbReference type="GO" id="GO:0005759">
    <property type="term" value="C:mitochondrial matrix"/>
    <property type="evidence" value="ECO:0007669"/>
    <property type="project" value="UniProtKB-SubCell"/>
</dbReference>
<dbReference type="GO" id="GO:0005829">
    <property type="term" value="C:cytosol"/>
    <property type="evidence" value="ECO:0007669"/>
    <property type="project" value="Ensembl"/>
</dbReference>
<dbReference type="GO" id="GO:0036310">
    <property type="term" value="F:ATP-dependent DNA/DNA annealing activity"/>
    <property type="evidence" value="ECO:0007669"/>
    <property type="project" value="Ensembl"/>
</dbReference>
<dbReference type="GO" id="GO:0005507">
    <property type="term" value="F:copper ion binding"/>
    <property type="evidence" value="ECO:0007669"/>
    <property type="project" value="Ensembl"/>
</dbReference>
<keyword evidence="30" id="KW-1185">Reference proteome</keyword>
<dbReference type="GO" id="GO:0097718">
    <property type="term" value="F:disordered domain specific binding"/>
    <property type="evidence" value="ECO:0007669"/>
    <property type="project" value="Ensembl"/>
</dbReference>
<dbReference type="InterPro" id="IPR008967">
    <property type="entry name" value="p53-like_TF_DNA-bd_sf"/>
</dbReference>
<dbReference type="PANTHER" id="PTHR11447">
    <property type="entry name" value="CELLULAR TUMOR ANTIGEN P53"/>
    <property type="match status" value="1"/>
</dbReference>
<feature type="domain" description="p53 DNA-binding" evidence="27">
    <location>
        <begin position="156"/>
        <end position="220"/>
    </location>
</feature>
<comment type="cofactor">
    <cofactor evidence="23">
        <name>Zn(2+)</name>
        <dbReference type="ChEBI" id="CHEBI:29105"/>
    </cofactor>
    <text evidence="23">Binds 1 zinc ion per subunit.</text>
</comment>
<evidence type="ECO:0000256" key="23">
    <source>
        <dbReference type="PIRSR" id="PIRSR602117-1"/>
    </source>
</evidence>
<dbReference type="GO" id="GO:0043066">
    <property type="term" value="P:negative regulation of apoptotic process"/>
    <property type="evidence" value="ECO:0007669"/>
    <property type="project" value="Ensembl"/>
</dbReference>
<feature type="site" description="Interaction with DNA" evidence="24">
    <location>
        <position position="85"/>
    </location>
</feature>
<keyword evidence="10" id="KW-1210">Necrosis</keyword>
<keyword evidence="11" id="KW-0053">Apoptosis</keyword>
<keyword evidence="13" id="KW-0256">Endoplasmic reticulum</keyword>
<dbReference type="GO" id="GO:0051262">
    <property type="term" value="P:protein tetramerization"/>
    <property type="evidence" value="ECO:0007669"/>
    <property type="project" value="InterPro"/>
</dbReference>
<dbReference type="GO" id="GO:0005730">
    <property type="term" value="C:nucleolus"/>
    <property type="evidence" value="ECO:0007669"/>
    <property type="project" value="Ensembl"/>
</dbReference>
<evidence type="ECO:0000256" key="14">
    <source>
        <dbReference type="ARBA" id="ARBA00022833"/>
    </source>
</evidence>
<dbReference type="Gene3D" id="4.10.170.10">
    <property type="entry name" value="p53-like tetramerisation domain"/>
    <property type="match status" value="1"/>
</dbReference>
<keyword evidence="18" id="KW-0010">Activator</keyword>
<dbReference type="GO" id="GO:0030330">
    <property type="term" value="P:DNA damage response, signal transduction by p53 class mediator"/>
    <property type="evidence" value="ECO:0007669"/>
    <property type="project" value="Ensembl"/>
</dbReference>
<dbReference type="GO" id="GO:0045899">
    <property type="term" value="P:positive regulation of RNA polymerase II transcription preinitiation complex assembly"/>
    <property type="evidence" value="ECO:0007669"/>
    <property type="project" value="Ensembl"/>
</dbReference>
<organism evidence="29 30">
    <name type="scientific">Panthera tigris altaica</name>
    <name type="common">Siberian tiger</name>
    <dbReference type="NCBI Taxonomy" id="74533"/>
    <lineage>
        <taxon>Eukaryota</taxon>
        <taxon>Metazoa</taxon>
        <taxon>Chordata</taxon>
        <taxon>Craniata</taxon>
        <taxon>Vertebrata</taxon>
        <taxon>Euteleostomi</taxon>
        <taxon>Mammalia</taxon>
        <taxon>Eutheria</taxon>
        <taxon>Laurasiatheria</taxon>
        <taxon>Carnivora</taxon>
        <taxon>Feliformia</taxon>
        <taxon>Felidae</taxon>
        <taxon>Pantherinae</taxon>
        <taxon>Panthera</taxon>
    </lineage>
</organism>
<dbReference type="GO" id="GO:0016363">
    <property type="term" value="C:nuclear matrix"/>
    <property type="evidence" value="ECO:0007669"/>
    <property type="project" value="Ensembl"/>
</dbReference>
<keyword evidence="19" id="KW-0804">Transcription</keyword>
<dbReference type="GO" id="GO:0005783">
    <property type="term" value="C:endoplasmic reticulum"/>
    <property type="evidence" value="ECO:0007669"/>
    <property type="project" value="UniProtKB-SubCell"/>
</dbReference>
<dbReference type="GO" id="GO:0005813">
    <property type="term" value="C:centrosome"/>
    <property type="evidence" value="ECO:0007669"/>
    <property type="project" value="UniProtKB-SubCell"/>
</dbReference>
<accession>A0A8C9KNU2</accession>
<dbReference type="GO" id="GO:0001228">
    <property type="term" value="F:DNA-binding transcription activator activity, RNA polymerase II-specific"/>
    <property type="evidence" value="ECO:0007669"/>
    <property type="project" value="Ensembl"/>
</dbReference>
<dbReference type="GO" id="GO:0097252">
    <property type="term" value="P:oligodendrocyte apoptotic process"/>
    <property type="evidence" value="ECO:0007669"/>
    <property type="project" value="Ensembl"/>
</dbReference>
<dbReference type="GO" id="GO:0048539">
    <property type="term" value="P:bone marrow development"/>
    <property type="evidence" value="ECO:0007669"/>
    <property type="project" value="Ensembl"/>
</dbReference>
<dbReference type="GO" id="GO:0006983">
    <property type="term" value="P:ER overload response"/>
    <property type="evidence" value="ECO:0007669"/>
    <property type="project" value="Ensembl"/>
</dbReference>
<dbReference type="GO" id="GO:0001094">
    <property type="term" value="F:TFIID-class transcription factor complex binding"/>
    <property type="evidence" value="ECO:0007669"/>
    <property type="project" value="Ensembl"/>
</dbReference>
<dbReference type="GO" id="GO:0042771">
    <property type="term" value="P:intrinsic apoptotic signaling pathway in response to DNA damage by p53 class mediator"/>
    <property type="evidence" value="ECO:0007669"/>
    <property type="project" value="Ensembl"/>
</dbReference>
<evidence type="ECO:0000256" key="3">
    <source>
        <dbReference type="ARBA" id="ARBA00004305"/>
    </source>
</evidence>
<dbReference type="GO" id="GO:0001223">
    <property type="term" value="F:transcription coactivator binding"/>
    <property type="evidence" value="ECO:0007669"/>
    <property type="project" value="Ensembl"/>
</dbReference>
<dbReference type="GO" id="GO:0031625">
    <property type="term" value="F:ubiquitin protein ligase binding"/>
    <property type="evidence" value="ECO:0007669"/>
    <property type="project" value="Ensembl"/>
</dbReference>
<dbReference type="Pfam" id="PF07710">
    <property type="entry name" value="P53_tetramer"/>
    <property type="match status" value="1"/>
</dbReference>
<dbReference type="GO" id="GO:0001046">
    <property type="term" value="F:core promoter sequence-specific DNA binding"/>
    <property type="evidence" value="ECO:0007669"/>
    <property type="project" value="Ensembl"/>
</dbReference>
<dbReference type="InterPro" id="IPR036674">
    <property type="entry name" value="p53_tetramer_sf"/>
</dbReference>
<dbReference type="GO" id="GO:0008104">
    <property type="term" value="P:intracellular protein localization"/>
    <property type="evidence" value="ECO:0007669"/>
    <property type="project" value="Ensembl"/>
</dbReference>
<dbReference type="PROSITE" id="PS00348">
    <property type="entry name" value="P53"/>
    <property type="match status" value="1"/>
</dbReference>
<dbReference type="InterPro" id="IPR057064">
    <property type="entry name" value="P53_central_site"/>
</dbReference>
<evidence type="ECO:0000256" key="25">
    <source>
        <dbReference type="PIRSR" id="PIRSR602117-3"/>
    </source>
</evidence>
<dbReference type="GO" id="GO:0009299">
    <property type="term" value="P:mRNA transcription"/>
    <property type="evidence" value="ECO:0007669"/>
    <property type="project" value="Ensembl"/>
</dbReference>
<dbReference type="Gene3D" id="2.60.40.720">
    <property type="match status" value="1"/>
</dbReference>
<dbReference type="GO" id="GO:0090200">
    <property type="term" value="P:positive regulation of release of cytochrome c from mitochondria"/>
    <property type="evidence" value="ECO:0007669"/>
    <property type="project" value="Ensembl"/>
</dbReference>
<dbReference type="GO" id="GO:0042802">
    <property type="term" value="F:identical protein binding"/>
    <property type="evidence" value="ECO:0007669"/>
    <property type="project" value="Ensembl"/>
</dbReference>
<dbReference type="GO" id="GO:0051721">
    <property type="term" value="F:protein phosphatase 2A binding"/>
    <property type="evidence" value="ECO:0007669"/>
    <property type="project" value="Ensembl"/>
</dbReference>
<evidence type="ECO:0000256" key="7">
    <source>
        <dbReference type="ARBA" id="ARBA00022490"/>
    </source>
</evidence>
<evidence type="ECO:0000256" key="4">
    <source>
        <dbReference type="ARBA" id="ARBA00004322"/>
    </source>
</evidence>
<dbReference type="FunFam" id="4.10.170.10:FF:000003">
    <property type="entry name" value="Cellular tumor antigen p53"/>
    <property type="match status" value="1"/>
</dbReference>
<dbReference type="GO" id="GO:0140677">
    <property type="term" value="F:molecular function activator activity"/>
    <property type="evidence" value="ECO:0007669"/>
    <property type="project" value="Ensembl"/>
</dbReference>
<dbReference type="GO" id="GO:0090399">
    <property type="term" value="P:replicative senescence"/>
    <property type="evidence" value="ECO:0007669"/>
    <property type="project" value="Ensembl"/>
</dbReference>
<evidence type="ECO:0000313" key="29">
    <source>
        <dbReference type="Ensembl" id="ENSPTIP00000024834.1"/>
    </source>
</evidence>
<dbReference type="GO" id="GO:0030971">
    <property type="term" value="F:receptor tyrosine kinase binding"/>
    <property type="evidence" value="ECO:0007669"/>
    <property type="project" value="Ensembl"/>
</dbReference>
<feature type="cross-link" description="Glycyl lysine isopeptide (Lys-Gly) (interchain with G-Cter in ubiquitin)" evidence="25">
    <location>
        <position position="223"/>
    </location>
</feature>
<dbReference type="GO" id="GO:0048511">
    <property type="term" value="P:rhythmic process"/>
    <property type="evidence" value="ECO:0007669"/>
    <property type="project" value="UniProtKB-KW"/>
</dbReference>
<evidence type="ECO:0000256" key="2">
    <source>
        <dbReference type="ARBA" id="ARBA00004300"/>
    </source>
</evidence>
<feature type="region of interest" description="Disordered" evidence="26">
    <location>
        <begin position="216"/>
        <end position="258"/>
    </location>
</feature>
<comment type="similarity">
    <text evidence="5">Belongs to the p53 family.</text>
</comment>
<dbReference type="GO" id="GO:0072717">
    <property type="term" value="P:cellular response to actinomycin D"/>
    <property type="evidence" value="ECO:0007669"/>
    <property type="project" value="Ensembl"/>
</dbReference>
<dbReference type="GO" id="GO:1905856">
    <property type="term" value="P:negative regulation of pentose-phosphate shunt"/>
    <property type="evidence" value="ECO:0007669"/>
    <property type="project" value="Ensembl"/>
</dbReference>
<evidence type="ECO:0000256" key="17">
    <source>
        <dbReference type="ARBA" id="ARBA00023125"/>
    </source>
</evidence>
<evidence type="ECO:0000256" key="24">
    <source>
        <dbReference type="PIRSR" id="PIRSR602117-2"/>
    </source>
</evidence>
<dbReference type="GO" id="GO:0006914">
    <property type="term" value="P:autophagy"/>
    <property type="evidence" value="ECO:0007669"/>
    <property type="project" value="Ensembl"/>
</dbReference>
<dbReference type="GO" id="GO:0061629">
    <property type="term" value="F:RNA polymerase II-specific DNA-binding transcription factor binding"/>
    <property type="evidence" value="ECO:0007669"/>
    <property type="project" value="Ensembl"/>
</dbReference>
<dbReference type="GO" id="GO:2000774">
    <property type="term" value="P:positive regulation of cellular senescence"/>
    <property type="evidence" value="ECO:0007669"/>
    <property type="project" value="Ensembl"/>
</dbReference>
<dbReference type="GO" id="GO:0001227">
    <property type="term" value="F:DNA-binding transcription repressor activity, RNA polymerase II-specific"/>
    <property type="evidence" value="ECO:0007669"/>
    <property type="project" value="Ensembl"/>
</dbReference>
<proteinExistence type="inferred from homology"/>
<dbReference type="AlphaFoldDB" id="A0A8C9KNU2"/>
<evidence type="ECO:0000256" key="22">
    <source>
        <dbReference type="ARBA" id="ARBA00031653"/>
    </source>
</evidence>
<feature type="binding site" evidence="23">
    <location>
        <position position="174"/>
    </location>
    <ligand>
        <name>Zn(2+)</name>
        <dbReference type="ChEBI" id="CHEBI:29105"/>
    </ligand>
</feature>
<feature type="region of interest" description="Disordered" evidence="26">
    <location>
        <begin position="20"/>
        <end position="44"/>
    </location>
</feature>
<dbReference type="GO" id="GO:0071480">
    <property type="term" value="P:cellular response to gamma radiation"/>
    <property type="evidence" value="ECO:0007669"/>
    <property type="project" value="Ensembl"/>
</dbReference>
<sequence length="299" mass="32283">LSPLQSSELSSAMNELPLSEDVANWLDEAPDDASGMSAVPAPAAPAPATPAPAISWPLSSFVPSQKTYPGAYGFHLGFLQSGTAKSVTCTVSGPEGLPTSHLFSLARDLWPCPCPKVDISPLTLGFHHPSCSSQPPYTLQACLALGGLTRPDRLSQVGSDCTTIHYNFMCNSSCMGGMNRRPIITIITLEDSNGKLLGRNSFEVRVCACPGRDRRTEEENFRKKGEPCPEPPPGSTKRVLPPSTSSTPPQKKKPLDGEYFTLQIRGRERFEMFRELNEALELKDAQSGKEPGGSRAHSR</sequence>
<dbReference type="GO" id="GO:0051087">
    <property type="term" value="F:protein-folding chaperone binding"/>
    <property type="evidence" value="ECO:0007669"/>
    <property type="project" value="Ensembl"/>
</dbReference>
<dbReference type="GO" id="GO:0016032">
    <property type="term" value="P:viral process"/>
    <property type="evidence" value="ECO:0007669"/>
    <property type="project" value="Ensembl"/>
</dbReference>
<evidence type="ECO:0000256" key="6">
    <source>
        <dbReference type="ARBA" id="ARBA00017135"/>
    </source>
</evidence>
<dbReference type="SUPFAM" id="SSF47719">
    <property type="entry name" value="p53 tetramerization domain"/>
    <property type="match status" value="1"/>
</dbReference>
<keyword evidence="15" id="KW-0805">Transcription regulation</keyword>
<dbReference type="GO" id="GO:1990841">
    <property type="term" value="F:promoter-specific chromatin binding"/>
    <property type="evidence" value="ECO:0007669"/>
    <property type="project" value="Ensembl"/>
</dbReference>
<evidence type="ECO:0000256" key="11">
    <source>
        <dbReference type="ARBA" id="ARBA00022703"/>
    </source>
</evidence>
<dbReference type="GO" id="GO:0090403">
    <property type="term" value="P:oxidative stress-induced premature senescence"/>
    <property type="evidence" value="ECO:0007669"/>
    <property type="project" value="Ensembl"/>
</dbReference>
<dbReference type="GO" id="GO:0034644">
    <property type="term" value="P:cellular response to UV"/>
    <property type="evidence" value="ECO:0007669"/>
    <property type="project" value="Ensembl"/>
</dbReference>
<feature type="compositionally biased region" description="Basic and acidic residues" evidence="26">
    <location>
        <begin position="216"/>
        <end position="227"/>
    </location>
</feature>
<dbReference type="GO" id="GO:1903451">
    <property type="term" value="P:negative regulation of G1 to G0 transition"/>
    <property type="evidence" value="ECO:0007669"/>
    <property type="project" value="Ensembl"/>
</dbReference>
<dbReference type="Ensembl" id="ENSPTIT00000029325.1">
    <property type="protein sequence ID" value="ENSPTIP00000024834.1"/>
    <property type="gene ID" value="ENSPTIG00000020802.1"/>
</dbReference>
<dbReference type="GO" id="GO:0042149">
    <property type="term" value="P:cellular response to glucose starvation"/>
    <property type="evidence" value="ECO:0007669"/>
    <property type="project" value="Ensembl"/>
</dbReference>
<dbReference type="GO" id="GO:0046982">
    <property type="term" value="F:protein heterodimerization activity"/>
    <property type="evidence" value="ECO:0007669"/>
    <property type="project" value="Ensembl"/>
</dbReference>
<evidence type="ECO:0000256" key="9">
    <source>
        <dbReference type="ARBA" id="ARBA00022553"/>
    </source>
</evidence>
<dbReference type="GO" id="GO:0140693">
    <property type="term" value="F:molecular condensate scaffold activity"/>
    <property type="evidence" value="ECO:0007669"/>
    <property type="project" value="Ensembl"/>
</dbReference>
<dbReference type="GO" id="GO:0016605">
    <property type="term" value="C:PML body"/>
    <property type="evidence" value="ECO:0007669"/>
    <property type="project" value="UniProtKB-SubCell"/>
</dbReference>
<keyword evidence="9" id="KW-0597">Phosphoprotein</keyword>
<keyword evidence="8" id="KW-0678">Repressor</keyword>
<evidence type="ECO:0000256" key="19">
    <source>
        <dbReference type="ARBA" id="ARBA00023163"/>
    </source>
</evidence>
<dbReference type="GO" id="GO:0071466">
    <property type="term" value="P:cellular response to xenobiotic stimulus"/>
    <property type="evidence" value="ECO:0007669"/>
    <property type="project" value="Ensembl"/>
</dbReference>
<keyword evidence="16" id="KW-0090">Biological rhythms</keyword>
<evidence type="ECO:0000256" key="13">
    <source>
        <dbReference type="ARBA" id="ARBA00022824"/>
    </source>
</evidence>
<keyword evidence="7" id="KW-0963">Cytoplasm</keyword>
<dbReference type="GO" id="GO:0017053">
    <property type="term" value="C:transcription repressor complex"/>
    <property type="evidence" value="ECO:0007669"/>
    <property type="project" value="Ensembl"/>
</dbReference>
<evidence type="ECO:0000256" key="1">
    <source>
        <dbReference type="ARBA" id="ARBA00004240"/>
    </source>
</evidence>
<dbReference type="GO" id="GO:0048147">
    <property type="term" value="P:negative regulation of fibroblast proliferation"/>
    <property type="evidence" value="ECO:0007669"/>
    <property type="project" value="Ensembl"/>
</dbReference>
<dbReference type="GO" id="GO:0002020">
    <property type="term" value="F:protease binding"/>
    <property type="evidence" value="ECO:0007669"/>
    <property type="project" value="Ensembl"/>
</dbReference>
<dbReference type="GO" id="GO:0003730">
    <property type="term" value="F:mRNA 3'-UTR binding"/>
    <property type="evidence" value="ECO:0007669"/>
    <property type="project" value="Ensembl"/>
</dbReference>
<evidence type="ECO:0000259" key="28">
    <source>
        <dbReference type="Pfam" id="PF07710"/>
    </source>
</evidence>
<dbReference type="InterPro" id="IPR002117">
    <property type="entry name" value="p53_tumour_suppressor"/>
</dbReference>
<feature type="domain" description="p53 tetramerisation" evidence="28">
    <location>
        <begin position="251"/>
        <end position="289"/>
    </location>
</feature>
<dbReference type="GO" id="GO:0033209">
    <property type="term" value="P:tumor necrosis factor-mediated signaling pathway"/>
    <property type="evidence" value="ECO:0007669"/>
    <property type="project" value="Ensembl"/>
</dbReference>
<dbReference type="GO" id="GO:0060218">
    <property type="term" value="P:hematopoietic stem cell differentiation"/>
    <property type="evidence" value="ECO:0007669"/>
    <property type="project" value="Ensembl"/>
</dbReference>
<keyword evidence="12 23" id="KW-0479">Metal-binding</keyword>
<dbReference type="GO" id="GO:1902749">
    <property type="term" value="P:regulation of cell cycle G2/M phase transition"/>
    <property type="evidence" value="ECO:0007669"/>
    <property type="project" value="Ensembl"/>
</dbReference>
<evidence type="ECO:0000313" key="30">
    <source>
        <dbReference type="Proteomes" id="UP000675900"/>
    </source>
</evidence>
<evidence type="ECO:0000256" key="8">
    <source>
        <dbReference type="ARBA" id="ARBA00022491"/>
    </source>
</evidence>
<dbReference type="GO" id="GO:0000785">
    <property type="term" value="C:chromatin"/>
    <property type="evidence" value="ECO:0007669"/>
    <property type="project" value="Ensembl"/>
</dbReference>
<dbReference type="SUPFAM" id="SSF49417">
    <property type="entry name" value="p53-like transcription factors"/>
    <property type="match status" value="1"/>
</dbReference>
<evidence type="ECO:0000256" key="18">
    <source>
        <dbReference type="ARBA" id="ARBA00023159"/>
    </source>
</evidence>
<evidence type="ECO:0000256" key="15">
    <source>
        <dbReference type="ARBA" id="ARBA00023015"/>
    </source>
</evidence>
<evidence type="ECO:0000256" key="21">
    <source>
        <dbReference type="ARBA" id="ARBA00023306"/>
    </source>
</evidence>
<dbReference type="GO" id="GO:2000379">
    <property type="term" value="P:positive regulation of reactive oxygen species metabolic process"/>
    <property type="evidence" value="ECO:0007669"/>
    <property type="project" value="Ensembl"/>
</dbReference>
<dbReference type="GO" id="GO:0071456">
    <property type="term" value="P:cellular response to hypoxia"/>
    <property type="evidence" value="ECO:0007669"/>
    <property type="project" value="Ensembl"/>
</dbReference>
<keyword evidence="17" id="KW-0238">DNA-binding</keyword>
<dbReference type="InterPro" id="IPR011615">
    <property type="entry name" value="p53_DNA-bd"/>
</dbReference>
<evidence type="ECO:0000256" key="20">
    <source>
        <dbReference type="ARBA" id="ARBA00023242"/>
    </source>
</evidence>
<feature type="binding site" evidence="23">
    <location>
        <position position="170"/>
    </location>
    <ligand>
        <name>Zn(2+)</name>
        <dbReference type="ChEBI" id="CHEBI:29105"/>
    </ligand>
</feature>
<dbReference type="GO" id="GO:1900119">
    <property type="term" value="P:positive regulation of execution phase of apoptosis"/>
    <property type="evidence" value="ECO:0007669"/>
    <property type="project" value="Ensembl"/>
</dbReference>
<reference evidence="29" key="1">
    <citation type="submission" date="2025-08" db="UniProtKB">
        <authorList>
            <consortium name="Ensembl"/>
        </authorList>
    </citation>
    <scope>IDENTIFICATION</scope>
</reference>
<keyword evidence="21" id="KW-0131">Cell cycle</keyword>
<dbReference type="GO" id="GO:0006289">
    <property type="term" value="P:nucleotide-excision repair"/>
    <property type="evidence" value="ECO:0007669"/>
    <property type="project" value="Ensembl"/>
</dbReference>
<dbReference type="GO" id="GO:2001244">
    <property type="term" value="P:positive regulation of intrinsic apoptotic signaling pathway"/>
    <property type="evidence" value="ECO:0007669"/>
    <property type="project" value="Ensembl"/>
</dbReference>
<dbReference type="GeneTree" id="ENSGT00950000183153"/>
<comment type="subcellular location">
    <subcellularLocation>
        <location evidence="2">Cytoplasm</location>
        <location evidence="2">Cytoskeleton</location>
        <location evidence="2">Microtubule organizing center</location>
        <location evidence="2">Centrosome</location>
    </subcellularLocation>
    <subcellularLocation>
        <location evidence="1">Endoplasmic reticulum</location>
    </subcellularLocation>
    <subcellularLocation>
        <location evidence="3">Mitochondrion matrix</location>
    </subcellularLocation>
    <subcellularLocation>
        <location evidence="4">Nucleus</location>
        <location evidence="4">PML body</location>
    </subcellularLocation>
</comment>
<dbReference type="GO" id="GO:0042826">
    <property type="term" value="F:histone deacetylase binding"/>
    <property type="evidence" value="ECO:0007669"/>
    <property type="project" value="Ensembl"/>
</dbReference>
<dbReference type="Pfam" id="PF00870">
    <property type="entry name" value="P53"/>
    <property type="match status" value="1"/>
</dbReference>
<dbReference type="GO" id="GO:0002039">
    <property type="term" value="F:p53 binding"/>
    <property type="evidence" value="ECO:0007669"/>
    <property type="project" value="Ensembl"/>
</dbReference>
<evidence type="ECO:0000259" key="27">
    <source>
        <dbReference type="Pfam" id="PF00870"/>
    </source>
</evidence>
<name>A0A8C9KNU2_PANTA</name>
<evidence type="ECO:0000256" key="26">
    <source>
        <dbReference type="SAM" id="MobiDB-lite"/>
    </source>
</evidence>
<dbReference type="InterPro" id="IPR010991">
    <property type="entry name" value="p53_tetrameristn"/>
</dbReference>